<evidence type="ECO:0000259" key="2">
    <source>
        <dbReference type="Pfam" id="PF21906"/>
    </source>
</evidence>
<dbReference type="SUPFAM" id="SSF46785">
    <property type="entry name" value="Winged helix' DNA-binding domain"/>
    <property type="match status" value="1"/>
</dbReference>
<accession>A0A930YNG5</accession>
<dbReference type="InterPro" id="IPR015797">
    <property type="entry name" value="NUDIX_hydrolase-like_dom_sf"/>
</dbReference>
<dbReference type="Pfam" id="PF21906">
    <property type="entry name" value="WHD_NrtR"/>
    <property type="match status" value="1"/>
</dbReference>
<proteinExistence type="predicted"/>
<dbReference type="RefSeq" id="WP_194694775.1">
    <property type="nucleotide sequence ID" value="NZ_JADKPO010000002.1"/>
</dbReference>
<dbReference type="EMBL" id="JADKPO010000002">
    <property type="protein sequence ID" value="MBF4766620.1"/>
    <property type="molecule type" value="Genomic_DNA"/>
</dbReference>
<reference evidence="3" key="1">
    <citation type="submission" date="2020-11" db="EMBL/GenBank/DDBJ databases">
        <title>Nocardioides cynanchi sp. nov., isolated from soil of rhizosphere of Cynanchum wilfordii.</title>
        <authorList>
            <person name="Lee J.-S."/>
            <person name="Suh M.K."/>
            <person name="Kim J.-S."/>
        </authorList>
    </citation>
    <scope>NUCLEOTIDE SEQUENCE</scope>
    <source>
        <strain evidence="3">KCTC 19276</strain>
    </source>
</reference>
<dbReference type="Gene3D" id="3.90.79.10">
    <property type="entry name" value="Nucleoside Triphosphate Pyrophosphohydrolase"/>
    <property type="match status" value="1"/>
</dbReference>
<dbReference type="AlphaFoldDB" id="A0A930YNG5"/>
<evidence type="ECO:0000256" key="1">
    <source>
        <dbReference type="SAM" id="MobiDB-lite"/>
    </source>
</evidence>
<comment type="caution">
    <text evidence="3">The sequence shown here is derived from an EMBL/GenBank/DDBJ whole genome shotgun (WGS) entry which is preliminary data.</text>
</comment>
<dbReference type="InterPro" id="IPR036390">
    <property type="entry name" value="WH_DNA-bd_sf"/>
</dbReference>
<sequence>MSDLAAYPRPHLAVDLVILTVGFLRPADERLSLGVVVQRRADGTPVLPGRFVRERHTVGQTVRELLIEKLDFEPSRTFYLEMLGVYDAPERDERGWVVSVSHLTTFRPDEADRLSPETVEIMPVRGDATRGRRVTRESLAYDHDEMVTTAVRRTRRRYERSPDPLRLARPPYTLSQLRHVHEAVLAEPLKRDTFNRRMLPYLKPATDSRGEVSLSGTGGRPAQMFQPVSRKDRDPESGPFPLPRATTRAR</sequence>
<gene>
    <name evidence="3" type="ORF">ISU10_02420</name>
</gene>
<feature type="region of interest" description="Disordered" evidence="1">
    <location>
        <begin position="206"/>
        <end position="250"/>
    </location>
</feature>
<protein>
    <submittedName>
        <fullName evidence="3">NUDIX hydrolase</fullName>
    </submittedName>
</protein>
<feature type="domain" description="NrtR DNA-binding winged helix" evidence="2">
    <location>
        <begin position="171"/>
        <end position="225"/>
    </location>
</feature>
<evidence type="ECO:0000313" key="3">
    <source>
        <dbReference type="EMBL" id="MBF4766620.1"/>
    </source>
</evidence>
<dbReference type="InterPro" id="IPR054105">
    <property type="entry name" value="WHD_NrtR"/>
</dbReference>
<organism evidence="3 4">
    <name type="scientific">Nocardioides agariphilus</name>
    <dbReference type="NCBI Taxonomy" id="433664"/>
    <lineage>
        <taxon>Bacteria</taxon>
        <taxon>Bacillati</taxon>
        <taxon>Actinomycetota</taxon>
        <taxon>Actinomycetes</taxon>
        <taxon>Propionibacteriales</taxon>
        <taxon>Nocardioidaceae</taxon>
        <taxon>Nocardioides</taxon>
    </lineage>
</organism>
<dbReference type="InterPro" id="IPR036388">
    <property type="entry name" value="WH-like_DNA-bd_sf"/>
</dbReference>
<keyword evidence="4" id="KW-1185">Reference proteome</keyword>
<keyword evidence="3" id="KW-0378">Hydrolase</keyword>
<dbReference type="Gene3D" id="1.10.10.10">
    <property type="entry name" value="Winged helix-like DNA-binding domain superfamily/Winged helix DNA-binding domain"/>
    <property type="match status" value="1"/>
</dbReference>
<name>A0A930YNG5_9ACTN</name>
<dbReference type="GO" id="GO:0016787">
    <property type="term" value="F:hydrolase activity"/>
    <property type="evidence" value="ECO:0007669"/>
    <property type="project" value="UniProtKB-KW"/>
</dbReference>
<dbReference type="SUPFAM" id="SSF55811">
    <property type="entry name" value="Nudix"/>
    <property type="match status" value="1"/>
</dbReference>
<evidence type="ECO:0000313" key="4">
    <source>
        <dbReference type="Proteomes" id="UP000660668"/>
    </source>
</evidence>
<dbReference type="Proteomes" id="UP000660668">
    <property type="component" value="Unassembled WGS sequence"/>
</dbReference>